<evidence type="ECO:0000313" key="1">
    <source>
        <dbReference type="EMBL" id="KAK5632135.1"/>
    </source>
</evidence>
<comment type="caution">
    <text evidence="1">The sequence shown here is derived from an EMBL/GenBank/DDBJ whole genome shotgun (WGS) entry which is preliminary data.</text>
</comment>
<protein>
    <submittedName>
        <fullName evidence="1">Uncharacterized protein</fullName>
    </submittedName>
</protein>
<dbReference type="EMBL" id="JAWHQM010000023">
    <property type="protein sequence ID" value="KAK5632135.1"/>
    <property type="molecule type" value="Genomic_DNA"/>
</dbReference>
<accession>A0AAN7Z057</accession>
<dbReference type="AlphaFoldDB" id="A0AAN7Z057"/>
<sequence length="72" mass="8030">MTVPDWALPGVPMLAQASYDGSKISPQMGLSGGHHLLRNDIYGVADWWDGFTHPPFQRVIVHGSGWQWVNSR</sequence>
<evidence type="ECO:0000313" key="2">
    <source>
        <dbReference type="Proteomes" id="UP001305414"/>
    </source>
</evidence>
<organism evidence="1 2">
    <name type="scientific">Xylaria bambusicola</name>
    <dbReference type="NCBI Taxonomy" id="326684"/>
    <lineage>
        <taxon>Eukaryota</taxon>
        <taxon>Fungi</taxon>
        <taxon>Dikarya</taxon>
        <taxon>Ascomycota</taxon>
        <taxon>Pezizomycotina</taxon>
        <taxon>Sordariomycetes</taxon>
        <taxon>Xylariomycetidae</taxon>
        <taxon>Xylariales</taxon>
        <taxon>Xylariaceae</taxon>
        <taxon>Xylaria</taxon>
    </lineage>
</organism>
<name>A0AAN7Z057_9PEZI</name>
<gene>
    <name evidence="1" type="ORF">RRF57_007849</name>
</gene>
<keyword evidence="2" id="KW-1185">Reference proteome</keyword>
<proteinExistence type="predicted"/>
<reference evidence="1 2" key="1">
    <citation type="submission" date="2023-10" db="EMBL/GenBank/DDBJ databases">
        <title>Draft genome sequence of Xylaria bambusicola isolate GMP-LS, the root and basal stem rot pathogen of sugarcane in Indonesia.</title>
        <authorList>
            <person name="Selvaraj P."/>
            <person name="Muralishankar V."/>
            <person name="Muruganantham S."/>
            <person name="Sp S."/>
            <person name="Haryani S."/>
            <person name="Lau K.J.X."/>
            <person name="Naqvi N.I."/>
        </authorList>
    </citation>
    <scope>NUCLEOTIDE SEQUENCE [LARGE SCALE GENOMIC DNA]</scope>
    <source>
        <strain evidence="1">GMP-LS</strain>
    </source>
</reference>
<dbReference type="Proteomes" id="UP001305414">
    <property type="component" value="Unassembled WGS sequence"/>
</dbReference>